<dbReference type="Gene3D" id="3.40.50.150">
    <property type="entry name" value="Vaccinia Virus protein VP39"/>
    <property type="match status" value="1"/>
</dbReference>
<dbReference type="PANTHER" id="PTHR42912">
    <property type="entry name" value="METHYLTRANSFERASE"/>
    <property type="match status" value="1"/>
</dbReference>
<evidence type="ECO:0000259" key="1">
    <source>
        <dbReference type="Pfam" id="PF08241"/>
    </source>
</evidence>
<dbReference type="InterPro" id="IPR029063">
    <property type="entry name" value="SAM-dependent_MTases_sf"/>
</dbReference>
<dbReference type="SUPFAM" id="SSF53335">
    <property type="entry name" value="S-adenosyl-L-methionine-dependent methyltransferases"/>
    <property type="match status" value="1"/>
</dbReference>
<evidence type="ECO:0000313" key="3">
    <source>
        <dbReference type="Proteomes" id="UP000536835"/>
    </source>
</evidence>
<proteinExistence type="predicted"/>
<dbReference type="InterPro" id="IPR050508">
    <property type="entry name" value="Methyltransf_Superfamily"/>
</dbReference>
<keyword evidence="2" id="KW-0489">Methyltransferase</keyword>
<dbReference type="Pfam" id="PF08241">
    <property type="entry name" value="Methyltransf_11"/>
    <property type="match status" value="1"/>
</dbReference>
<gene>
    <name evidence="2" type="ORF">HK107_11280</name>
</gene>
<organism evidence="2 3">
    <name type="scientific">Parvularcula mediterranea</name>
    <dbReference type="NCBI Taxonomy" id="2732508"/>
    <lineage>
        <taxon>Bacteria</taxon>
        <taxon>Pseudomonadati</taxon>
        <taxon>Pseudomonadota</taxon>
        <taxon>Alphaproteobacteria</taxon>
        <taxon>Parvularculales</taxon>
        <taxon>Parvularculaceae</taxon>
        <taxon>Parvularcula</taxon>
    </lineage>
</organism>
<evidence type="ECO:0000313" key="2">
    <source>
        <dbReference type="EMBL" id="NNU16900.1"/>
    </source>
</evidence>
<dbReference type="EMBL" id="JABFCX010000003">
    <property type="protein sequence ID" value="NNU16900.1"/>
    <property type="molecule type" value="Genomic_DNA"/>
</dbReference>
<feature type="domain" description="Methyltransferase type 11" evidence="1">
    <location>
        <begin position="96"/>
        <end position="187"/>
    </location>
</feature>
<comment type="caution">
    <text evidence="2">The sequence shown here is derived from an EMBL/GenBank/DDBJ whole genome shotgun (WGS) entry which is preliminary data.</text>
</comment>
<accession>A0A7Y3RMU9</accession>
<dbReference type="RefSeq" id="WP_173199807.1">
    <property type="nucleotide sequence ID" value="NZ_JABFCX010000003.1"/>
</dbReference>
<keyword evidence="2" id="KW-0808">Transferase</keyword>
<sequence length="261" mass="29847">MDQRLRERLIALARSLRVLPFVEKMYTARQVEEAAAANKEWQERNPDKVFPPADLICRTYGDATFRGFDSWGRANATDITAIIERHIKGERLDVAEWGCGLGRIAVHLPERWDYIGFDIDQSSIDWCKEHLRGTYKLNDPEPPLPTDDESFDVVFAVSIFTHLSDEAHRVWPREIARILRPGGIFVFTVHGDEQATKLTGSERRSFDEGELVVRGGVEEGSRTYLAYQPKRFVDEVLLEPFVKLEGPFQALGHTVYVARKS</sequence>
<dbReference type="GO" id="GO:0008757">
    <property type="term" value="F:S-adenosylmethionine-dependent methyltransferase activity"/>
    <property type="evidence" value="ECO:0007669"/>
    <property type="project" value="InterPro"/>
</dbReference>
<dbReference type="GO" id="GO:0032259">
    <property type="term" value="P:methylation"/>
    <property type="evidence" value="ECO:0007669"/>
    <property type="project" value="UniProtKB-KW"/>
</dbReference>
<protein>
    <submittedName>
        <fullName evidence="2">Class I SAM-dependent methyltransferase</fullName>
    </submittedName>
</protein>
<dbReference type="CDD" id="cd02440">
    <property type="entry name" value="AdoMet_MTases"/>
    <property type="match status" value="1"/>
</dbReference>
<dbReference type="AlphaFoldDB" id="A0A7Y3RMU9"/>
<keyword evidence="3" id="KW-1185">Reference proteome</keyword>
<name>A0A7Y3RMU9_9PROT</name>
<reference evidence="2 3" key="1">
    <citation type="submission" date="2020-05" db="EMBL/GenBank/DDBJ databases">
        <title>Parvularcula mediterraneae sp. nov., isolated from polypropylene straw from shallow seawater of the seashore of Laganas in Zakynthos island, Greece.</title>
        <authorList>
            <person name="Szabo I."/>
            <person name="Al-Omari J."/>
            <person name="Rado J."/>
            <person name="Szerdahelyi G.S."/>
        </authorList>
    </citation>
    <scope>NUCLEOTIDE SEQUENCE [LARGE SCALE GENOMIC DNA]</scope>
    <source>
        <strain evidence="2 3">ZS-1/3</strain>
    </source>
</reference>
<dbReference type="InterPro" id="IPR013216">
    <property type="entry name" value="Methyltransf_11"/>
</dbReference>
<dbReference type="Proteomes" id="UP000536835">
    <property type="component" value="Unassembled WGS sequence"/>
</dbReference>